<feature type="domain" description="Alcohol dehydrogenase-like C-terminal" evidence="4">
    <location>
        <begin position="187"/>
        <end position="306"/>
    </location>
</feature>
<dbReference type="Pfam" id="PF08240">
    <property type="entry name" value="ADH_N"/>
    <property type="match status" value="1"/>
</dbReference>
<name>A0A2M9ZGP4_9LEPT</name>
<feature type="domain" description="Alcohol dehydrogenase-like N-terminal" evidence="5">
    <location>
        <begin position="25"/>
        <end position="136"/>
    </location>
</feature>
<dbReference type="PANTHER" id="PTHR42813">
    <property type="entry name" value="ZINC-TYPE ALCOHOL DEHYDROGENASE-LIKE"/>
    <property type="match status" value="1"/>
</dbReference>
<gene>
    <name evidence="6" type="ORF">CH371_06165</name>
</gene>
<evidence type="ECO:0000256" key="3">
    <source>
        <dbReference type="ARBA" id="ARBA00022833"/>
    </source>
</evidence>
<dbReference type="InterPro" id="IPR013149">
    <property type="entry name" value="ADH-like_C"/>
</dbReference>
<proteinExistence type="predicted"/>
<dbReference type="InterPro" id="IPR036291">
    <property type="entry name" value="NAD(P)-bd_dom_sf"/>
</dbReference>
<dbReference type="Proteomes" id="UP000231912">
    <property type="component" value="Unassembled WGS sequence"/>
</dbReference>
<dbReference type="RefSeq" id="WP_100758050.1">
    <property type="nucleotide sequence ID" value="NZ_NPDT01000001.1"/>
</dbReference>
<dbReference type="AlphaFoldDB" id="A0A2M9ZGP4"/>
<dbReference type="GO" id="GO:0046872">
    <property type="term" value="F:metal ion binding"/>
    <property type="evidence" value="ECO:0007669"/>
    <property type="project" value="UniProtKB-KW"/>
</dbReference>
<dbReference type="SUPFAM" id="SSF50129">
    <property type="entry name" value="GroES-like"/>
    <property type="match status" value="1"/>
</dbReference>
<dbReference type="Gene3D" id="3.40.50.720">
    <property type="entry name" value="NAD(P)-binding Rossmann-like Domain"/>
    <property type="match status" value="1"/>
</dbReference>
<evidence type="ECO:0000313" key="7">
    <source>
        <dbReference type="Proteomes" id="UP000231912"/>
    </source>
</evidence>
<evidence type="ECO:0000256" key="2">
    <source>
        <dbReference type="ARBA" id="ARBA00022723"/>
    </source>
</evidence>
<keyword evidence="3" id="KW-0862">Zinc</keyword>
<comment type="caution">
    <text evidence="6">The sequence shown here is derived from an EMBL/GenBank/DDBJ whole genome shotgun (WGS) entry which is preliminary data.</text>
</comment>
<dbReference type="InterPro" id="IPR013154">
    <property type="entry name" value="ADH-like_N"/>
</dbReference>
<evidence type="ECO:0000259" key="4">
    <source>
        <dbReference type="Pfam" id="PF00107"/>
    </source>
</evidence>
<dbReference type="InterPro" id="IPR011032">
    <property type="entry name" value="GroES-like_sf"/>
</dbReference>
<reference evidence="6 7" key="1">
    <citation type="submission" date="2017-07" db="EMBL/GenBank/DDBJ databases">
        <title>Leptospira spp. isolated from tropical soils.</title>
        <authorList>
            <person name="Thibeaux R."/>
            <person name="Iraola G."/>
            <person name="Ferres I."/>
            <person name="Bierque E."/>
            <person name="Girault D."/>
            <person name="Soupe-Gilbert M.-E."/>
            <person name="Picardeau M."/>
            <person name="Goarant C."/>
        </authorList>
    </citation>
    <scope>NUCLEOTIDE SEQUENCE [LARGE SCALE GENOMIC DNA]</scope>
    <source>
        <strain evidence="6 7">FH2-C-A2</strain>
    </source>
</reference>
<sequence length="340" mass="37425">MQQLQFLKRNRLEWVEVPEPKITDKNQALVRPLAVARCDLDLPILRGQTLFRPPFPVGHEFVGEILETSEELSSKFRKGQRVAVPFQISCGHCPHCEAGLTKSCSTVPHTSAYGMGRGAKEFGGALSDSILVPYASEMLIPFSNSTDPAAIASISDNIVEAWKLAGIHLRENRNRSVLVIGGFASSIGLYTAALARHMGAAEVTYLDTDKKRLEIAESYGVKAEEVASYPKAFGKYDIVADASGTSEGWDCGLRSLGIEGDFSSASIFWTNNVPIPYLELYNNGAKIQLGRVRSREWIPEILKLVEEEGFDPSKVTTRKASWSEAADAFLEEETKLIVVR</sequence>
<accession>A0A2M9ZGP4</accession>
<dbReference type="SUPFAM" id="SSF51735">
    <property type="entry name" value="NAD(P)-binding Rossmann-fold domains"/>
    <property type="match status" value="1"/>
</dbReference>
<protein>
    <submittedName>
        <fullName evidence="6">Alcohol dehydrogenase</fullName>
    </submittedName>
</protein>
<dbReference type="EMBL" id="NPDT01000001">
    <property type="protein sequence ID" value="PJZ67593.1"/>
    <property type="molecule type" value="Genomic_DNA"/>
</dbReference>
<dbReference type="PANTHER" id="PTHR42813:SF7">
    <property type="entry name" value="ALCOHOL DEHYDROGENASE (ZN-DEPENDENT)-RELATED"/>
    <property type="match status" value="1"/>
</dbReference>
<keyword evidence="2" id="KW-0479">Metal-binding</keyword>
<evidence type="ECO:0000256" key="1">
    <source>
        <dbReference type="ARBA" id="ARBA00001947"/>
    </source>
</evidence>
<comment type="cofactor">
    <cofactor evidence="1">
        <name>Zn(2+)</name>
        <dbReference type="ChEBI" id="CHEBI:29105"/>
    </cofactor>
</comment>
<evidence type="ECO:0000259" key="5">
    <source>
        <dbReference type="Pfam" id="PF08240"/>
    </source>
</evidence>
<organism evidence="6 7">
    <name type="scientific">Leptospira wolffii</name>
    <dbReference type="NCBI Taxonomy" id="409998"/>
    <lineage>
        <taxon>Bacteria</taxon>
        <taxon>Pseudomonadati</taxon>
        <taxon>Spirochaetota</taxon>
        <taxon>Spirochaetia</taxon>
        <taxon>Leptospirales</taxon>
        <taxon>Leptospiraceae</taxon>
        <taxon>Leptospira</taxon>
    </lineage>
</organism>
<evidence type="ECO:0000313" key="6">
    <source>
        <dbReference type="EMBL" id="PJZ67593.1"/>
    </source>
</evidence>
<dbReference type="Gene3D" id="3.90.180.10">
    <property type="entry name" value="Medium-chain alcohol dehydrogenases, catalytic domain"/>
    <property type="match status" value="1"/>
</dbReference>
<dbReference type="Pfam" id="PF00107">
    <property type="entry name" value="ADH_zinc_N"/>
    <property type="match status" value="1"/>
</dbReference>